<dbReference type="Gene3D" id="1.10.3210.10">
    <property type="entry name" value="Hypothetical protein af1432"/>
    <property type="match status" value="1"/>
</dbReference>
<feature type="domain" description="HDOD" evidence="3">
    <location>
        <begin position="196"/>
        <end position="372"/>
    </location>
</feature>
<protein>
    <submittedName>
        <fullName evidence="4">HD-like signal output (HDOD) protein</fullName>
    </submittedName>
</protein>
<dbReference type="InterPro" id="IPR052340">
    <property type="entry name" value="RNase_Y/CdgJ"/>
</dbReference>
<dbReference type="AlphaFoldDB" id="A0A4R3N042"/>
<reference evidence="4 5" key="1">
    <citation type="submission" date="2019-03" db="EMBL/GenBank/DDBJ databases">
        <title>Genomic Encyclopedia of Type Strains, Phase IV (KMG-IV): sequencing the most valuable type-strain genomes for metagenomic binning, comparative biology and taxonomic classification.</title>
        <authorList>
            <person name="Goeker M."/>
        </authorList>
    </citation>
    <scope>NUCLEOTIDE SEQUENCE [LARGE SCALE GENOMIC DNA]</scope>
    <source>
        <strain evidence="4 5">DSM 13587</strain>
    </source>
</reference>
<dbReference type="Gene3D" id="2.60.120.10">
    <property type="entry name" value="Jelly Rolls"/>
    <property type="match status" value="1"/>
</dbReference>
<dbReference type="SMART" id="SM00100">
    <property type="entry name" value="cNMP"/>
    <property type="match status" value="1"/>
</dbReference>
<dbReference type="PROSITE" id="PS51833">
    <property type="entry name" value="HDOD"/>
    <property type="match status" value="1"/>
</dbReference>
<evidence type="ECO:0000256" key="1">
    <source>
        <dbReference type="SAM" id="MobiDB-lite"/>
    </source>
</evidence>
<evidence type="ECO:0000259" key="3">
    <source>
        <dbReference type="PROSITE" id="PS51833"/>
    </source>
</evidence>
<dbReference type="InterPro" id="IPR018490">
    <property type="entry name" value="cNMP-bd_dom_sf"/>
</dbReference>
<dbReference type="InterPro" id="IPR013976">
    <property type="entry name" value="HDOD"/>
</dbReference>
<name>A0A4R3N042_9GAMM</name>
<gene>
    <name evidence="4" type="ORF">EDC35_104216</name>
</gene>
<dbReference type="PROSITE" id="PS50042">
    <property type="entry name" value="CNMP_BINDING_3"/>
    <property type="match status" value="1"/>
</dbReference>
<dbReference type="PANTHER" id="PTHR33525:SF4">
    <property type="entry name" value="CYCLIC DI-GMP PHOSPHODIESTERASE CDGJ"/>
    <property type="match status" value="1"/>
</dbReference>
<dbReference type="CDD" id="cd00038">
    <property type="entry name" value="CAP_ED"/>
    <property type="match status" value="1"/>
</dbReference>
<evidence type="ECO:0000259" key="2">
    <source>
        <dbReference type="PROSITE" id="PS50042"/>
    </source>
</evidence>
<proteinExistence type="predicted"/>
<feature type="region of interest" description="Disordered" evidence="1">
    <location>
        <begin position="1"/>
        <end position="24"/>
    </location>
</feature>
<dbReference type="Proteomes" id="UP000295717">
    <property type="component" value="Unassembled WGS sequence"/>
</dbReference>
<dbReference type="OrthoDB" id="6112364at2"/>
<evidence type="ECO:0000313" key="5">
    <source>
        <dbReference type="Proteomes" id="UP000295717"/>
    </source>
</evidence>
<dbReference type="InterPro" id="IPR000595">
    <property type="entry name" value="cNMP-bd_dom"/>
</dbReference>
<dbReference type="Pfam" id="PF00027">
    <property type="entry name" value="cNMP_binding"/>
    <property type="match status" value="1"/>
</dbReference>
<dbReference type="PANTHER" id="PTHR33525">
    <property type="match status" value="1"/>
</dbReference>
<comment type="caution">
    <text evidence="4">The sequence shown here is derived from an EMBL/GenBank/DDBJ whole genome shotgun (WGS) entry which is preliminary data.</text>
</comment>
<dbReference type="SUPFAM" id="SSF51206">
    <property type="entry name" value="cAMP-binding domain-like"/>
    <property type="match status" value="1"/>
</dbReference>
<dbReference type="RefSeq" id="WP_132976957.1">
    <property type="nucleotide sequence ID" value="NZ_SMAO01000004.1"/>
</dbReference>
<evidence type="ECO:0000313" key="4">
    <source>
        <dbReference type="EMBL" id="TCT21361.1"/>
    </source>
</evidence>
<dbReference type="Pfam" id="PF08668">
    <property type="entry name" value="HDOD"/>
    <property type="match status" value="1"/>
</dbReference>
<dbReference type="SUPFAM" id="SSF109604">
    <property type="entry name" value="HD-domain/PDEase-like"/>
    <property type="match status" value="1"/>
</dbReference>
<organism evidence="4 5">
    <name type="scientific">Thiobaca trueperi</name>
    <dbReference type="NCBI Taxonomy" id="127458"/>
    <lineage>
        <taxon>Bacteria</taxon>
        <taxon>Pseudomonadati</taxon>
        <taxon>Pseudomonadota</taxon>
        <taxon>Gammaproteobacteria</taxon>
        <taxon>Chromatiales</taxon>
        <taxon>Chromatiaceae</taxon>
        <taxon>Thiobaca</taxon>
    </lineage>
</organism>
<keyword evidence="5" id="KW-1185">Reference proteome</keyword>
<accession>A0A4R3N042</accession>
<feature type="domain" description="Cyclic nucleotide-binding" evidence="2">
    <location>
        <begin position="35"/>
        <end position="130"/>
    </location>
</feature>
<sequence length="456" mass="50253">MLKFWKQGARGHESDADETQESLAQGLRDAGEAGAFPALPDPDLVRLFNTAVLAKLTAGERLFDAGDPADRLYIILAGRIDLQGTDVARSEGFGAGDWLCDVDFAAPAARDAGAVARVPTTLLIIDTPTFTSFDASLKTYLIEHMARLNLDRLRRLARRQRALTTLNGELIDALFEARTQTGFAQTPVARQLFAKVPALPVSTMALLNRILDERTTQGEIVDLVTQDPALTSLLLKAANAPAYGLQQKVTNVSQALVMLGHQVVYQIIMSESVRQSLPGTPFFADLHQRAVEVSRIAFVLSQTVNVAKPAEVATLGILSEIGFVVIELLKAYNQRLSILFDFLEPAEMGAELLRSWKLPEALCSSLEYQHYPQFAPPSRVPEDVRTNVAVLYLARRFYHALHQDGSRLPTLFARDYLVALGQSGVSERELLYNRLLPRLRAQIRVLPKSLADVLQA</sequence>
<dbReference type="InterPro" id="IPR014710">
    <property type="entry name" value="RmlC-like_jellyroll"/>
</dbReference>
<dbReference type="EMBL" id="SMAO01000004">
    <property type="protein sequence ID" value="TCT21361.1"/>
    <property type="molecule type" value="Genomic_DNA"/>
</dbReference>